<dbReference type="InterPro" id="IPR013611">
    <property type="entry name" value="Transp-assoc_OB_typ2"/>
</dbReference>
<evidence type="ECO:0000313" key="8">
    <source>
        <dbReference type="EMBL" id="MBB5224802.1"/>
    </source>
</evidence>
<accession>A0A7W8G6S1</accession>
<gene>
    <name evidence="8" type="ORF">HNP76_000142</name>
</gene>
<keyword evidence="4 8" id="KW-0067">ATP-binding</keyword>
<dbReference type="InterPro" id="IPR017879">
    <property type="entry name" value="PotA_ATP-bd"/>
</dbReference>
<sequence length="398" mass="44971">MKGSQVSIQNVHKQFGDFVALDNIDFTIKQGEFFTLLGPSGCGKTTLLRILAGFEFPDDGAVLFDDVDVTGLPPNKRHSNTVFQNYALFPHLSVYENVAFPLRLKKLPKNEIDEKVRQYVHLVELDEHIFKKPNQLSGGQRQRVAIARALINEPKVLLLDEPLSALDAKLRSNLLVELDHLHDKIGITFIFVTHDQSEALAVSDRIAVMNHGHVLQVGSPFEIYESPATQFVAQFIGETNLFEAKVVKCESYKVEGKADIEHMVTLNVPALGMQAQLTGDTQATKEEDKNILVTDYEHTDEGQQVAFTVRPEKIRITLEEPNVNGRKDINVFKGIVEEPVYTGFQSKFYVKLEKTGTIVKVFKQHQNYLDEGPEIQWKDTVYISWSAEDGYIVEDIEK</sequence>
<dbReference type="SUPFAM" id="SSF52540">
    <property type="entry name" value="P-loop containing nucleoside triphosphate hydrolases"/>
    <property type="match status" value="1"/>
</dbReference>
<dbReference type="PROSITE" id="PS00211">
    <property type="entry name" value="ABC_TRANSPORTER_1"/>
    <property type="match status" value="1"/>
</dbReference>
<evidence type="ECO:0000313" key="9">
    <source>
        <dbReference type="Proteomes" id="UP000518887"/>
    </source>
</evidence>
<keyword evidence="3" id="KW-0547">Nucleotide-binding</keyword>
<dbReference type="GO" id="GO:0016887">
    <property type="term" value="F:ATP hydrolysis activity"/>
    <property type="evidence" value="ECO:0007669"/>
    <property type="project" value="InterPro"/>
</dbReference>
<dbReference type="Gene3D" id="3.40.50.300">
    <property type="entry name" value="P-loop containing nucleotide triphosphate hydrolases"/>
    <property type="match status" value="1"/>
</dbReference>
<dbReference type="EMBL" id="JACHFQ010000001">
    <property type="protein sequence ID" value="MBB5224802.1"/>
    <property type="molecule type" value="Genomic_DNA"/>
</dbReference>
<evidence type="ECO:0000256" key="5">
    <source>
        <dbReference type="ARBA" id="ARBA00022967"/>
    </source>
</evidence>
<organism evidence="8 9">
    <name type="scientific">Treponema ruminis</name>
    <dbReference type="NCBI Taxonomy" id="744515"/>
    <lineage>
        <taxon>Bacteria</taxon>
        <taxon>Pseudomonadati</taxon>
        <taxon>Spirochaetota</taxon>
        <taxon>Spirochaetia</taxon>
        <taxon>Spirochaetales</taxon>
        <taxon>Treponemataceae</taxon>
        <taxon>Treponema</taxon>
    </lineage>
</organism>
<name>A0A7W8G6S1_9SPIR</name>
<dbReference type="InterPro" id="IPR003439">
    <property type="entry name" value="ABC_transporter-like_ATP-bd"/>
</dbReference>
<keyword evidence="6" id="KW-0472">Membrane</keyword>
<dbReference type="PROSITE" id="PS50893">
    <property type="entry name" value="ABC_TRANSPORTER_2"/>
    <property type="match status" value="1"/>
</dbReference>
<dbReference type="InterPro" id="IPR050093">
    <property type="entry name" value="ABC_SmlMolc_Importer"/>
</dbReference>
<dbReference type="Pfam" id="PF00005">
    <property type="entry name" value="ABC_tran"/>
    <property type="match status" value="1"/>
</dbReference>
<evidence type="ECO:0000256" key="6">
    <source>
        <dbReference type="ARBA" id="ARBA00023136"/>
    </source>
</evidence>
<proteinExistence type="predicted"/>
<dbReference type="AlphaFoldDB" id="A0A7W8G6S1"/>
<keyword evidence="2" id="KW-1003">Cell membrane</keyword>
<evidence type="ECO:0000256" key="4">
    <source>
        <dbReference type="ARBA" id="ARBA00022840"/>
    </source>
</evidence>
<dbReference type="FunFam" id="3.40.50.300:FF:000133">
    <property type="entry name" value="Spermidine/putrescine import ATP-binding protein PotA"/>
    <property type="match status" value="1"/>
</dbReference>
<dbReference type="GO" id="GO:0043190">
    <property type="term" value="C:ATP-binding cassette (ABC) transporter complex"/>
    <property type="evidence" value="ECO:0007669"/>
    <property type="project" value="InterPro"/>
</dbReference>
<evidence type="ECO:0000256" key="3">
    <source>
        <dbReference type="ARBA" id="ARBA00022741"/>
    </source>
</evidence>
<dbReference type="InterPro" id="IPR003593">
    <property type="entry name" value="AAA+_ATPase"/>
</dbReference>
<feature type="domain" description="ABC transporter" evidence="7">
    <location>
        <begin position="6"/>
        <end position="236"/>
    </location>
</feature>
<dbReference type="SUPFAM" id="SSF50331">
    <property type="entry name" value="MOP-like"/>
    <property type="match status" value="1"/>
</dbReference>
<reference evidence="8 9" key="1">
    <citation type="submission" date="2020-08" db="EMBL/GenBank/DDBJ databases">
        <title>Genomic Encyclopedia of Type Strains, Phase IV (KMG-IV): sequencing the most valuable type-strain genomes for metagenomic binning, comparative biology and taxonomic classification.</title>
        <authorList>
            <person name="Goeker M."/>
        </authorList>
    </citation>
    <scope>NUCLEOTIDE SEQUENCE [LARGE SCALE GENOMIC DNA]</scope>
    <source>
        <strain evidence="8 9">DSM 103462</strain>
    </source>
</reference>
<dbReference type="InterPro" id="IPR017871">
    <property type="entry name" value="ABC_transporter-like_CS"/>
</dbReference>
<evidence type="ECO:0000256" key="1">
    <source>
        <dbReference type="ARBA" id="ARBA00022448"/>
    </source>
</evidence>
<dbReference type="CDD" id="cd03300">
    <property type="entry name" value="ABC_PotA_N"/>
    <property type="match status" value="1"/>
</dbReference>
<keyword evidence="5" id="KW-1278">Translocase</keyword>
<dbReference type="InterPro" id="IPR027417">
    <property type="entry name" value="P-loop_NTPase"/>
</dbReference>
<dbReference type="Pfam" id="PF08402">
    <property type="entry name" value="TOBE_2"/>
    <property type="match status" value="1"/>
</dbReference>
<keyword evidence="9" id="KW-1185">Reference proteome</keyword>
<dbReference type="InterPro" id="IPR008995">
    <property type="entry name" value="Mo/tungstate-bd_C_term_dom"/>
</dbReference>
<keyword evidence="1" id="KW-0813">Transport</keyword>
<comment type="caution">
    <text evidence="8">The sequence shown here is derived from an EMBL/GenBank/DDBJ whole genome shotgun (WGS) entry which is preliminary data.</text>
</comment>
<dbReference type="PANTHER" id="PTHR42781:SF4">
    <property type="entry name" value="SPERMIDINE_PUTRESCINE IMPORT ATP-BINDING PROTEIN POTA"/>
    <property type="match status" value="1"/>
</dbReference>
<dbReference type="PANTHER" id="PTHR42781">
    <property type="entry name" value="SPERMIDINE/PUTRESCINE IMPORT ATP-BINDING PROTEIN POTA"/>
    <property type="match status" value="1"/>
</dbReference>
<evidence type="ECO:0000259" key="7">
    <source>
        <dbReference type="PROSITE" id="PS50893"/>
    </source>
</evidence>
<protein>
    <submittedName>
        <fullName evidence="8">Spermidine/putrescine transport system ATP-binding protein</fullName>
    </submittedName>
</protein>
<dbReference type="SMART" id="SM00382">
    <property type="entry name" value="AAA"/>
    <property type="match status" value="1"/>
</dbReference>
<dbReference type="Proteomes" id="UP000518887">
    <property type="component" value="Unassembled WGS sequence"/>
</dbReference>
<dbReference type="GO" id="GO:0005524">
    <property type="term" value="F:ATP binding"/>
    <property type="evidence" value="ECO:0007669"/>
    <property type="project" value="UniProtKB-KW"/>
</dbReference>
<dbReference type="GO" id="GO:0015594">
    <property type="term" value="F:ABC-type putrescine transporter activity"/>
    <property type="evidence" value="ECO:0007669"/>
    <property type="project" value="InterPro"/>
</dbReference>
<evidence type="ECO:0000256" key="2">
    <source>
        <dbReference type="ARBA" id="ARBA00022475"/>
    </source>
</evidence>
<dbReference type="Gene3D" id="2.40.50.100">
    <property type="match status" value="1"/>
</dbReference>
<dbReference type="RefSeq" id="WP_184656451.1">
    <property type="nucleotide sequence ID" value="NZ_JACHFQ010000001.1"/>
</dbReference>